<sequence>MHGPGVSVLWFEKPSCSSSKASAAGELTGEGREHAGGLGFYGRNWVGKRAKSNMHTYPVSASDAAGDHQRAGTRIGSQRKPRSTRRVNVRLCGGSNKILLQAGPSLLQHG</sequence>
<evidence type="ECO:0000313" key="3">
    <source>
        <dbReference type="Proteomes" id="UP000075902"/>
    </source>
</evidence>
<dbReference type="Proteomes" id="UP000075902">
    <property type="component" value="Unassembled WGS sequence"/>
</dbReference>
<dbReference type="AlphaFoldDB" id="A0A182TGR0"/>
<organism evidence="2 3">
    <name type="scientific">Anopheles melas</name>
    <dbReference type="NCBI Taxonomy" id="34690"/>
    <lineage>
        <taxon>Eukaryota</taxon>
        <taxon>Metazoa</taxon>
        <taxon>Ecdysozoa</taxon>
        <taxon>Arthropoda</taxon>
        <taxon>Hexapoda</taxon>
        <taxon>Insecta</taxon>
        <taxon>Pterygota</taxon>
        <taxon>Neoptera</taxon>
        <taxon>Endopterygota</taxon>
        <taxon>Diptera</taxon>
        <taxon>Nematocera</taxon>
        <taxon>Culicoidea</taxon>
        <taxon>Culicidae</taxon>
        <taxon>Anophelinae</taxon>
        <taxon>Anopheles</taxon>
    </lineage>
</organism>
<evidence type="ECO:0000256" key="1">
    <source>
        <dbReference type="SAM" id="MobiDB-lite"/>
    </source>
</evidence>
<reference evidence="2" key="2">
    <citation type="submission" date="2020-05" db="UniProtKB">
        <authorList>
            <consortium name="EnsemblMetazoa"/>
        </authorList>
    </citation>
    <scope>IDENTIFICATION</scope>
    <source>
        <strain evidence="2">CM1001059</strain>
    </source>
</reference>
<protein>
    <submittedName>
        <fullName evidence="2">Uncharacterized protein</fullName>
    </submittedName>
</protein>
<name>A0A182TGR0_9DIPT</name>
<feature type="compositionally biased region" description="Basic residues" evidence="1">
    <location>
        <begin position="77"/>
        <end position="86"/>
    </location>
</feature>
<proteinExistence type="predicted"/>
<feature type="region of interest" description="Disordered" evidence="1">
    <location>
        <begin position="58"/>
        <end position="86"/>
    </location>
</feature>
<evidence type="ECO:0000313" key="2">
    <source>
        <dbReference type="EnsemblMetazoa" id="AMEC002016-PA"/>
    </source>
</evidence>
<dbReference type="EnsemblMetazoa" id="AMEC002016-RA">
    <property type="protein sequence ID" value="AMEC002016-PA"/>
    <property type="gene ID" value="AMEC002016"/>
</dbReference>
<dbReference type="VEuPathDB" id="VectorBase:AMEC002016"/>
<keyword evidence="3" id="KW-1185">Reference proteome</keyword>
<reference evidence="3" key="1">
    <citation type="submission" date="2014-01" db="EMBL/GenBank/DDBJ databases">
        <title>The Genome Sequence of Anopheles melas CM1001059_A (V2).</title>
        <authorList>
            <consortium name="The Broad Institute Genomics Platform"/>
            <person name="Neafsey D.E."/>
            <person name="Besansky N."/>
            <person name="Howell P."/>
            <person name="Walton C."/>
            <person name="Young S.K."/>
            <person name="Zeng Q."/>
            <person name="Gargeya S."/>
            <person name="Fitzgerald M."/>
            <person name="Haas B."/>
            <person name="Abouelleil A."/>
            <person name="Allen A.W."/>
            <person name="Alvarado L."/>
            <person name="Arachchi H.M."/>
            <person name="Berlin A.M."/>
            <person name="Chapman S.B."/>
            <person name="Gainer-Dewar J."/>
            <person name="Goldberg J."/>
            <person name="Griggs A."/>
            <person name="Gujja S."/>
            <person name="Hansen M."/>
            <person name="Howarth C."/>
            <person name="Imamovic A."/>
            <person name="Ireland A."/>
            <person name="Larimer J."/>
            <person name="McCowan C."/>
            <person name="Murphy C."/>
            <person name="Pearson M."/>
            <person name="Poon T.W."/>
            <person name="Priest M."/>
            <person name="Roberts A."/>
            <person name="Saif S."/>
            <person name="Shea T."/>
            <person name="Sisk P."/>
            <person name="Sykes S."/>
            <person name="Wortman J."/>
            <person name="Nusbaum C."/>
            <person name="Birren B."/>
        </authorList>
    </citation>
    <scope>NUCLEOTIDE SEQUENCE [LARGE SCALE GENOMIC DNA]</scope>
    <source>
        <strain evidence="3">CM1001059</strain>
    </source>
</reference>
<accession>A0A182TGR0</accession>